<dbReference type="SUPFAM" id="SSF50985">
    <property type="entry name" value="RCC1/BLIP-II"/>
    <property type="match status" value="1"/>
</dbReference>
<dbReference type="InterPro" id="IPR000408">
    <property type="entry name" value="Reg_chr_condens"/>
</dbReference>
<reference evidence="3" key="1">
    <citation type="submission" date="2021-02" db="EMBL/GenBank/DDBJ databases">
        <authorList>
            <person name="Dougan E. K."/>
            <person name="Rhodes N."/>
            <person name="Thang M."/>
            <person name="Chan C."/>
        </authorList>
    </citation>
    <scope>NUCLEOTIDE SEQUENCE</scope>
</reference>
<gene>
    <name evidence="3" type="ORF">PGLA2088_LOCUS31148</name>
</gene>
<dbReference type="PROSITE" id="PS50012">
    <property type="entry name" value="RCC1_3"/>
    <property type="match status" value="1"/>
</dbReference>
<sequence>VGHQLPAAAQANRSAPVQVKAIKTDIYEVACAANHTVFLKKKADETGGVLFSSGLGNHGRLGAKQAAAGSEGGADDDELLEL</sequence>
<evidence type="ECO:0000256" key="1">
    <source>
        <dbReference type="PROSITE-ProRule" id="PRU00235"/>
    </source>
</evidence>
<feature type="non-terminal residue" evidence="3">
    <location>
        <position position="82"/>
    </location>
</feature>
<dbReference type="InterPro" id="IPR009091">
    <property type="entry name" value="RCC1/BLIP-II"/>
</dbReference>
<dbReference type="Gene3D" id="2.130.10.30">
    <property type="entry name" value="Regulator of chromosome condensation 1/beta-lactamase-inhibitor protein II"/>
    <property type="match status" value="1"/>
</dbReference>
<feature type="repeat" description="RCC1" evidence="1">
    <location>
        <begin position="1"/>
        <end position="42"/>
    </location>
</feature>
<proteinExistence type="predicted"/>
<protein>
    <submittedName>
        <fullName evidence="3">Uncharacterized protein</fullName>
    </submittedName>
</protein>
<dbReference type="AlphaFoldDB" id="A0A813KAV6"/>
<evidence type="ECO:0000313" key="4">
    <source>
        <dbReference type="Proteomes" id="UP000626109"/>
    </source>
</evidence>
<dbReference type="Proteomes" id="UP000626109">
    <property type="component" value="Unassembled WGS sequence"/>
</dbReference>
<feature type="region of interest" description="Disordered" evidence="2">
    <location>
        <begin position="56"/>
        <end position="82"/>
    </location>
</feature>
<feature type="non-terminal residue" evidence="3">
    <location>
        <position position="1"/>
    </location>
</feature>
<comment type="caution">
    <text evidence="3">The sequence shown here is derived from an EMBL/GenBank/DDBJ whole genome shotgun (WGS) entry which is preliminary data.</text>
</comment>
<feature type="compositionally biased region" description="Acidic residues" evidence="2">
    <location>
        <begin position="73"/>
        <end position="82"/>
    </location>
</feature>
<organism evidence="3 4">
    <name type="scientific">Polarella glacialis</name>
    <name type="common">Dinoflagellate</name>
    <dbReference type="NCBI Taxonomy" id="89957"/>
    <lineage>
        <taxon>Eukaryota</taxon>
        <taxon>Sar</taxon>
        <taxon>Alveolata</taxon>
        <taxon>Dinophyceae</taxon>
        <taxon>Suessiales</taxon>
        <taxon>Suessiaceae</taxon>
        <taxon>Polarella</taxon>
    </lineage>
</organism>
<dbReference type="EMBL" id="CAJNNW010029190">
    <property type="protein sequence ID" value="CAE8699398.1"/>
    <property type="molecule type" value="Genomic_DNA"/>
</dbReference>
<evidence type="ECO:0000256" key="2">
    <source>
        <dbReference type="SAM" id="MobiDB-lite"/>
    </source>
</evidence>
<name>A0A813KAV6_POLGL</name>
<evidence type="ECO:0000313" key="3">
    <source>
        <dbReference type="EMBL" id="CAE8699398.1"/>
    </source>
</evidence>
<accession>A0A813KAV6</accession>